<evidence type="ECO:0000313" key="6">
    <source>
        <dbReference type="RefSeq" id="XP_056858746.1"/>
    </source>
</evidence>
<proteinExistence type="predicted"/>
<accession>A0A9W3D4S8</accession>
<feature type="compositionally biased region" description="Polar residues" evidence="2">
    <location>
        <begin position="599"/>
        <end position="616"/>
    </location>
</feature>
<evidence type="ECO:0000313" key="5">
    <source>
        <dbReference type="Proteomes" id="UP000504610"/>
    </source>
</evidence>
<evidence type="ECO:0000256" key="1">
    <source>
        <dbReference type="SAM" id="Coils"/>
    </source>
</evidence>
<dbReference type="Pfam" id="PF26133">
    <property type="entry name" value="DUF8039"/>
    <property type="match status" value="2"/>
</dbReference>
<dbReference type="KEGG" id="rsz:130507930"/>
<dbReference type="PANTHER" id="PTHR33018:SF34">
    <property type="entry name" value="OS02G0472350 PROTEIN"/>
    <property type="match status" value="1"/>
</dbReference>
<feature type="coiled-coil region" evidence="1">
    <location>
        <begin position="360"/>
        <end position="398"/>
    </location>
</feature>
<keyword evidence="1" id="KW-0175">Coiled coil</keyword>
<sequence length="734" mass="82392">MGPKKVKRGKKKVKKVIHQDEEVEFVCTVQAGADLRDTEHVQDPKETVQDQDPEETLQEQVPEEAEGVPEQALPTDVPEEQHNAEEPQGELELGTDQEPVDGRSRKRKRGPTKMKDLAKDPNTRVHVDFNSLGEPYGEGSVKLSSYLGPLVREHVPVTLESWKKLTDEVKTVLWKSVQARFEIDDDYQRDALLKHMGALWRSSKSRLVTQINDSENNQQRMKLRPKNVPPVEWRKFVKLKTSQEFKVLSDSYKDRRSKQIPHTCSRKGMVRLAEEMKKNSDNPSGVSRLKIWVKSRTRKDGTPINTNAAEKIQKAAELVNVAKNRDEDTLVQLLGPDNPGRLRVMGRNMSKTKLACFQVKNKTMSEMQEKQIELEETVEQLRAQLAKVQNQVGEENEVGENSAARSVNKKTQKRCLIIDWADEDGNVAEGRIISSDPEDIVNDSRLGPTDVKVFVDSATEPDAFLWRPARNMCTIKEAVGHIIAWPKNKCVELGQGLQPEDIAPLGSKANSLNKCKLLDLSDDSVVVGEGRWQTQEPKALVNGIPLGPKAVKVFLDVILEPQTFLWRPTSDVAYLEDCLMSFISWPARKVVFENPPEGTRNSPTQHTASSVGNTRETVLKVPSISSKFPTSTAPTEKSPSSQLNHGSEAVQVNKKCKLMDISGRKRVVAEGRVHSTDPNQMVHFVRLGPNAARVWVDAVMVDDADVWRKSDEIESLKDAHGSSIAWPVDKLVIF</sequence>
<feature type="region of interest" description="Disordered" evidence="2">
    <location>
        <begin position="33"/>
        <end position="118"/>
    </location>
</feature>
<organism evidence="5 6">
    <name type="scientific">Raphanus sativus</name>
    <name type="common">Radish</name>
    <name type="synonym">Raphanus raphanistrum var. sativus</name>
    <dbReference type="NCBI Taxonomy" id="3726"/>
    <lineage>
        <taxon>Eukaryota</taxon>
        <taxon>Viridiplantae</taxon>
        <taxon>Streptophyta</taxon>
        <taxon>Embryophyta</taxon>
        <taxon>Tracheophyta</taxon>
        <taxon>Spermatophyta</taxon>
        <taxon>Magnoliopsida</taxon>
        <taxon>eudicotyledons</taxon>
        <taxon>Gunneridae</taxon>
        <taxon>Pentapetalae</taxon>
        <taxon>rosids</taxon>
        <taxon>malvids</taxon>
        <taxon>Brassicales</taxon>
        <taxon>Brassicaceae</taxon>
        <taxon>Brassiceae</taxon>
        <taxon>Raphanus</taxon>
    </lineage>
</organism>
<feature type="region of interest" description="Disordered" evidence="2">
    <location>
        <begin position="594"/>
        <end position="647"/>
    </location>
</feature>
<feature type="compositionally biased region" description="Basic and acidic residues" evidence="2">
    <location>
        <begin position="34"/>
        <end position="48"/>
    </location>
</feature>
<name>A0A9W3D4S8_RAPSA</name>
<dbReference type="OrthoDB" id="1111607at2759"/>
<gene>
    <name evidence="6" type="primary">LOC130507930</name>
</gene>
<dbReference type="InterPro" id="IPR004252">
    <property type="entry name" value="Probable_transposase_24"/>
</dbReference>
<dbReference type="Pfam" id="PF03004">
    <property type="entry name" value="Transposase_24"/>
    <property type="match status" value="1"/>
</dbReference>
<reference evidence="5" key="1">
    <citation type="journal article" date="2019" name="Database">
        <title>The radish genome database (RadishGD): an integrated information resource for radish genomics.</title>
        <authorList>
            <person name="Yu H.J."/>
            <person name="Baek S."/>
            <person name="Lee Y.J."/>
            <person name="Cho A."/>
            <person name="Mun J.H."/>
        </authorList>
    </citation>
    <scope>NUCLEOTIDE SEQUENCE [LARGE SCALE GENOMIC DNA]</scope>
    <source>
        <strain evidence="5">cv. WK10039</strain>
    </source>
</reference>
<feature type="domain" description="DUF8039" evidence="4">
    <location>
        <begin position="510"/>
        <end position="592"/>
    </location>
</feature>
<dbReference type="AlphaFoldDB" id="A0A9W3D4S8"/>
<feature type="domain" description="Transposase Tnp1/En/Spm-like" evidence="3">
    <location>
        <begin position="423"/>
        <end position="479"/>
    </location>
</feature>
<dbReference type="InterPro" id="IPR004264">
    <property type="entry name" value="Transposase_23"/>
</dbReference>
<feature type="compositionally biased region" description="Acidic residues" evidence="2">
    <location>
        <begin position="87"/>
        <end position="99"/>
    </location>
</feature>
<dbReference type="GeneID" id="130507930"/>
<dbReference type="InterPro" id="IPR058352">
    <property type="entry name" value="DUF8039"/>
</dbReference>
<feature type="compositionally biased region" description="Acidic residues" evidence="2">
    <location>
        <begin position="49"/>
        <end position="67"/>
    </location>
</feature>
<keyword evidence="5" id="KW-1185">Reference proteome</keyword>
<dbReference type="Pfam" id="PF03017">
    <property type="entry name" value="Transposase_23"/>
    <property type="match status" value="1"/>
</dbReference>
<evidence type="ECO:0000259" key="4">
    <source>
        <dbReference type="Pfam" id="PF26133"/>
    </source>
</evidence>
<dbReference type="PANTHER" id="PTHR33018">
    <property type="entry name" value="OS10G0338966 PROTEIN-RELATED"/>
    <property type="match status" value="1"/>
</dbReference>
<evidence type="ECO:0000259" key="3">
    <source>
        <dbReference type="Pfam" id="PF03017"/>
    </source>
</evidence>
<reference evidence="6" key="2">
    <citation type="submission" date="2025-08" db="UniProtKB">
        <authorList>
            <consortium name="RefSeq"/>
        </authorList>
    </citation>
    <scope>IDENTIFICATION</scope>
    <source>
        <tissue evidence="6">Leaf</tissue>
    </source>
</reference>
<dbReference type="Proteomes" id="UP000504610">
    <property type="component" value="Chromosome 2"/>
</dbReference>
<feature type="compositionally biased region" description="Polar residues" evidence="2">
    <location>
        <begin position="623"/>
        <end position="645"/>
    </location>
</feature>
<dbReference type="RefSeq" id="XP_056858746.1">
    <property type="nucleotide sequence ID" value="XM_057002766.1"/>
</dbReference>
<protein>
    <submittedName>
        <fullName evidence="6">Uncharacterized protein LOC130507930</fullName>
    </submittedName>
</protein>
<evidence type="ECO:0000256" key="2">
    <source>
        <dbReference type="SAM" id="MobiDB-lite"/>
    </source>
</evidence>
<feature type="domain" description="DUF8039" evidence="4">
    <location>
        <begin position="651"/>
        <end position="732"/>
    </location>
</feature>